<dbReference type="Proteomes" id="UP001164250">
    <property type="component" value="Chromosome 10"/>
</dbReference>
<organism evidence="1 2">
    <name type="scientific">Pistacia atlantica</name>
    <dbReference type="NCBI Taxonomy" id="434234"/>
    <lineage>
        <taxon>Eukaryota</taxon>
        <taxon>Viridiplantae</taxon>
        <taxon>Streptophyta</taxon>
        <taxon>Embryophyta</taxon>
        <taxon>Tracheophyta</taxon>
        <taxon>Spermatophyta</taxon>
        <taxon>Magnoliopsida</taxon>
        <taxon>eudicotyledons</taxon>
        <taxon>Gunneridae</taxon>
        <taxon>Pentapetalae</taxon>
        <taxon>rosids</taxon>
        <taxon>malvids</taxon>
        <taxon>Sapindales</taxon>
        <taxon>Anacardiaceae</taxon>
        <taxon>Pistacia</taxon>
    </lineage>
</organism>
<protein>
    <submittedName>
        <fullName evidence="1">Uncharacterized protein</fullName>
    </submittedName>
</protein>
<comment type="caution">
    <text evidence="1">The sequence shown here is derived from an EMBL/GenBank/DDBJ whole genome shotgun (WGS) entry which is preliminary data.</text>
</comment>
<evidence type="ECO:0000313" key="1">
    <source>
        <dbReference type="EMBL" id="KAJ0085489.1"/>
    </source>
</evidence>
<name>A0ACC1AD89_9ROSI</name>
<sequence length="59" mass="6766">MSPDKGLKTTKVNLTEEQLKAWRTWRALCHADENGDGYINEKEFDELVKYAVKCGYAIS</sequence>
<proteinExistence type="predicted"/>
<evidence type="ECO:0000313" key="2">
    <source>
        <dbReference type="Proteomes" id="UP001164250"/>
    </source>
</evidence>
<dbReference type="EMBL" id="CM047906">
    <property type="protein sequence ID" value="KAJ0085489.1"/>
    <property type="molecule type" value="Genomic_DNA"/>
</dbReference>
<keyword evidence="2" id="KW-1185">Reference proteome</keyword>
<accession>A0ACC1AD89</accession>
<gene>
    <name evidence="1" type="ORF">Patl1_08979</name>
</gene>
<reference evidence="2" key="1">
    <citation type="journal article" date="2023" name="G3 (Bethesda)">
        <title>Genome assembly and association tests identify interacting loci associated with vigor, precocity, and sex in interspecific pistachio rootstocks.</title>
        <authorList>
            <person name="Palmer W."/>
            <person name="Jacygrad E."/>
            <person name="Sagayaradj S."/>
            <person name="Cavanaugh K."/>
            <person name="Han R."/>
            <person name="Bertier L."/>
            <person name="Beede B."/>
            <person name="Kafkas S."/>
            <person name="Golino D."/>
            <person name="Preece J."/>
            <person name="Michelmore R."/>
        </authorList>
    </citation>
    <scope>NUCLEOTIDE SEQUENCE [LARGE SCALE GENOMIC DNA]</scope>
</reference>